<dbReference type="HAMAP" id="MF_01385">
    <property type="entry name" value="UreF"/>
    <property type="match status" value="1"/>
</dbReference>
<dbReference type="Proteomes" id="UP000029878">
    <property type="component" value="Unassembled WGS sequence"/>
</dbReference>
<proteinExistence type="inferred from homology"/>
<dbReference type="InterPro" id="IPR038277">
    <property type="entry name" value="UreF_sf"/>
</dbReference>
<keyword evidence="7" id="KW-1185">Reference proteome</keyword>
<keyword evidence="1 3" id="KW-0996">Nickel insertion</keyword>
<dbReference type="PIRSF" id="PIRSF009467">
    <property type="entry name" value="Ureas_acces_UreF"/>
    <property type="match status" value="1"/>
</dbReference>
<comment type="caution">
    <text evidence="5">The sequence shown here is derived from an EMBL/GenBank/DDBJ whole genome shotgun (WGS) entry which is preliminary data.</text>
</comment>
<dbReference type="GO" id="GO:0005737">
    <property type="term" value="C:cytoplasm"/>
    <property type="evidence" value="ECO:0007669"/>
    <property type="project" value="UniProtKB-SubCell"/>
</dbReference>
<reference evidence="4 7" key="2">
    <citation type="submission" date="2024-06" db="EMBL/GenBank/DDBJ databases">
        <title>Draft genome sequence of Helicobacter trogontum NHP16-4001.</title>
        <authorList>
            <person name="Rimbara E."/>
            <person name="Suzuki M."/>
        </authorList>
    </citation>
    <scope>NUCLEOTIDE SEQUENCE [LARGE SCALE GENOMIC DNA]</scope>
    <source>
        <strain evidence="4 7">NHP16-4001</strain>
    </source>
</reference>
<evidence type="ECO:0000313" key="4">
    <source>
        <dbReference type="EMBL" id="GAB0172697.1"/>
    </source>
</evidence>
<dbReference type="PANTHER" id="PTHR33620:SF1">
    <property type="entry name" value="UREASE ACCESSORY PROTEIN F"/>
    <property type="match status" value="1"/>
</dbReference>
<sequence length="220" mass="25345">MNFLLLQINDSAFPIGSYTQSFGLETYVQKGLITNKDEAYNYLQSLLYTQMLYADLLMIKLVYEAETLESILYLESLMNASTPAKETRLGMQKIGSIFIKTLESMKLDLPLLFKEYIRVCKYPTHPSAYAVFCKTMGIDFKESLQHYIYAQISNTLTNCVKLIPLSQYDGQAILAKLHTDFMSIYEKIQTLDEDDFCNAVIHNDMQGMLHETLHSRLYMS</sequence>
<dbReference type="EMBL" id="BAAFHN010000012">
    <property type="protein sequence ID" value="GAB0172697.1"/>
    <property type="molecule type" value="Genomic_DNA"/>
</dbReference>
<evidence type="ECO:0000256" key="1">
    <source>
        <dbReference type="ARBA" id="ARBA00022988"/>
    </source>
</evidence>
<evidence type="ECO:0000313" key="6">
    <source>
        <dbReference type="Proteomes" id="UP000029878"/>
    </source>
</evidence>
<gene>
    <name evidence="3 4" type="primary">ureF</name>
    <name evidence="5" type="ORF">LS81_003290</name>
    <name evidence="4" type="ORF">NHP164001_07110</name>
</gene>
<keyword evidence="3" id="KW-0963">Cytoplasm</keyword>
<dbReference type="Pfam" id="PF01730">
    <property type="entry name" value="UreF"/>
    <property type="match status" value="1"/>
</dbReference>
<keyword evidence="2 3" id="KW-0143">Chaperone</keyword>
<protein>
    <recommendedName>
        <fullName evidence="3">Urease accessory protein UreF</fullName>
    </recommendedName>
</protein>
<accession>A0A4U8SCE0</accession>
<dbReference type="OrthoDB" id="9798772at2"/>
<evidence type="ECO:0000256" key="3">
    <source>
        <dbReference type="HAMAP-Rule" id="MF_01385"/>
    </source>
</evidence>
<dbReference type="Proteomes" id="UP001562457">
    <property type="component" value="Unassembled WGS sequence"/>
</dbReference>
<dbReference type="RefSeq" id="WP_034345240.1">
    <property type="nucleotide sequence ID" value="NZ_BAAFHN010000012.1"/>
</dbReference>
<comment type="subcellular location">
    <subcellularLocation>
        <location evidence="3">Cytoplasm</location>
    </subcellularLocation>
</comment>
<dbReference type="Gene3D" id="1.10.4190.10">
    <property type="entry name" value="Urease accessory protein UreF"/>
    <property type="match status" value="1"/>
</dbReference>
<evidence type="ECO:0000256" key="2">
    <source>
        <dbReference type="ARBA" id="ARBA00023186"/>
    </source>
</evidence>
<dbReference type="EMBL" id="JRPL02000005">
    <property type="protein sequence ID" value="TLD83780.1"/>
    <property type="molecule type" value="Genomic_DNA"/>
</dbReference>
<reference evidence="5 6" key="1">
    <citation type="journal article" date="2014" name="Genome Announc.">
        <title>Draft genome sequences of eight enterohepatic helicobacter species isolated from both laboratory and wild rodents.</title>
        <authorList>
            <person name="Sheh A."/>
            <person name="Shen Z."/>
            <person name="Fox J.G."/>
        </authorList>
    </citation>
    <scope>NUCLEOTIDE SEQUENCE [LARGE SCALE GENOMIC DNA]</scope>
    <source>
        <strain evidence="5 6">ATCC 700114</strain>
    </source>
</reference>
<evidence type="ECO:0000313" key="7">
    <source>
        <dbReference type="Proteomes" id="UP001562457"/>
    </source>
</evidence>
<comment type="function">
    <text evidence="3">Required for maturation of urease via the functional incorporation of the urease nickel metallocenter.</text>
</comment>
<dbReference type="InterPro" id="IPR002639">
    <property type="entry name" value="UreF"/>
</dbReference>
<dbReference type="AlphaFoldDB" id="A0A4U8SCE0"/>
<evidence type="ECO:0000313" key="5">
    <source>
        <dbReference type="EMBL" id="TLD83780.1"/>
    </source>
</evidence>
<dbReference type="PANTHER" id="PTHR33620">
    <property type="entry name" value="UREASE ACCESSORY PROTEIN F"/>
    <property type="match status" value="1"/>
</dbReference>
<dbReference type="GO" id="GO:0016151">
    <property type="term" value="F:nickel cation binding"/>
    <property type="evidence" value="ECO:0007669"/>
    <property type="project" value="UniProtKB-UniRule"/>
</dbReference>
<organism evidence="5 6">
    <name type="scientific">Helicobacter trogontum</name>
    <dbReference type="NCBI Taxonomy" id="50960"/>
    <lineage>
        <taxon>Bacteria</taxon>
        <taxon>Pseudomonadati</taxon>
        <taxon>Campylobacterota</taxon>
        <taxon>Epsilonproteobacteria</taxon>
        <taxon>Campylobacterales</taxon>
        <taxon>Helicobacteraceae</taxon>
        <taxon>Helicobacter</taxon>
    </lineage>
</organism>
<comment type="subunit">
    <text evidence="3">UreH, UreF and UreG form a complex that acts as a GTP-hydrolysis-dependent molecular chaperone, activating the urease apoprotein by helping to assemble the nickel containing metallocenter of UreC. The UreE protein probably delivers the nickel.</text>
</comment>
<name>A0A4U8SCE0_9HELI</name>
<comment type="similarity">
    <text evidence="3">Belongs to the UreF family.</text>
</comment>